<dbReference type="CDD" id="cd11642">
    <property type="entry name" value="SUMT"/>
    <property type="match status" value="1"/>
</dbReference>
<dbReference type="NCBIfam" id="NF004790">
    <property type="entry name" value="PRK06136.1"/>
    <property type="match status" value="1"/>
</dbReference>
<organism evidence="7 8">
    <name type="scientific">Corynebacterium stationis</name>
    <dbReference type="NCBI Taxonomy" id="1705"/>
    <lineage>
        <taxon>Bacteria</taxon>
        <taxon>Bacillati</taxon>
        <taxon>Actinomycetota</taxon>
        <taxon>Actinomycetes</taxon>
        <taxon>Mycobacteriales</taxon>
        <taxon>Corynebacteriaceae</taxon>
        <taxon>Corynebacterium</taxon>
    </lineage>
</organism>
<keyword evidence="5" id="KW-0627">Porphyrin biosynthesis</keyword>
<dbReference type="InterPro" id="IPR014776">
    <property type="entry name" value="4pyrrole_Mease_sub2"/>
</dbReference>
<accession>A0AB36CKR4</accession>
<dbReference type="Gene3D" id="3.40.1010.10">
    <property type="entry name" value="Cobalt-precorrin-4 Transmethylase, Domain 1"/>
    <property type="match status" value="1"/>
</dbReference>
<dbReference type="InterPro" id="IPR050161">
    <property type="entry name" value="Siro_Cobalamin_biosynth"/>
</dbReference>
<sequence>MSLSAHLSDSPKPVVLIGGGPGAWDLITVRGMHALQEADVILTDHLGPAPELDKLCDVDAKEIIDVSKLPYKKSVSQDRINELLIEYARAGKKVARLKGGDPFVFGRGFEEVQALAEAGITSEVIPGVTSAVSVPASANIPVTQRGIVHAFTVVSGHLAPGHEKSLVDWEALAKSGATLSVIMGVRNATAIAEALLSGGLASSTPVAIIENGTMDEERVVKTTLGHMGEKTAEAQIVPPAVFVIGEVAGLR</sequence>
<reference evidence="7 8" key="1">
    <citation type="submission" date="2020-04" db="EMBL/GenBank/DDBJ databases">
        <authorList>
            <person name="Hitch T.C.A."/>
            <person name="Wylensek D."/>
            <person name="Clavel T."/>
        </authorList>
    </citation>
    <scope>NUCLEOTIDE SEQUENCE [LARGE SCALE GENOMIC DNA]</scope>
    <source>
        <strain evidence="7 8">BL-383-APC-3D</strain>
    </source>
</reference>
<feature type="domain" description="Tetrapyrrole methylase" evidence="6">
    <location>
        <begin position="14"/>
        <end position="226"/>
    </location>
</feature>
<evidence type="ECO:0000313" key="8">
    <source>
        <dbReference type="Proteomes" id="UP000544551"/>
    </source>
</evidence>
<evidence type="ECO:0000313" key="7">
    <source>
        <dbReference type="EMBL" id="NME89299.1"/>
    </source>
</evidence>
<dbReference type="FunFam" id="3.30.950.10:FF:000001">
    <property type="entry name" value="Siroheme synthase"/>
    <property type="match status" value="1"/>
</dbReference>
<dbReference type="InterPro" id="IPR006366">
    <property type="entry name" value="CobA/CysG_C"/>
</dbReference>
<dbReference type="GO" id="GO:0019354">
    <property type="term" value="P:siroheme biosynthetic process"/>
    <property type="evidence" value="ECO:0007669"/>
    <property type="project" value="InterPro"/>
</dbReference>
<evidence type="ECO:0000259" key="6">
    <source>
        <dbReference type="Pfam" id="PF00590"/>
    </source>
</evidence>
<protein>
    <recommendedName>
        <fullName evidence="1">uroporphyrinogen-III C-methyltransferase</fullName>
        <ecNumber evidence="1">2.1.1.107</ecNumber>
    </recommendedName>
</protein>
<keyword evidence="2 7" id="KW-0489">Methyltransferase</keyword>
<dbReference type="PANTHER" id="PTHR45790">
    <property type="entry name" value="SIROHEME SYNTHASE-RELATED"/>
    <property type="match status" value="1"/>
</dbReference>
<keyword evidence="3 7" id="KW-0808">Transferase</keyword>
<dbReference type="InterPro" id="IPR014777">
    <property type="entry name" value="4pyrrole_Mease_sub1"/>
</dbReference>
<dbReference type="PANTHER" id="PTHR45790:SF3">
    <property type="entry name" value="S-ADENOSYL-L-METHIONINE-DEPENDENT UROPORPHYRINOGEN III METHYLTRANSFERASE, CHLOROPLASTIC"/>
    <property type="match status" value="1"/>
</dbReference>
<dbReference type="Proteomes" id="UP000544551">
    <property type="component" value="Unassembled WGS sequence"/>
</dbReference>
<dbReference type="EC" id="2.1.1.107" evidence="1"/>
<dbReference type="Pfam" id="PF00590">
    <property type="entry name" value="TP_methylase"/>
    <property type="match status" value="1"/>
</dbReference>
<comment type="caution">
    <text evidence="7">The sequence shown here is derived from an EMBL/GenBank/DDBJ whole genome shotgun (WGS) entry which is preliminary data.</text>
</comment>
<evidence type="ECO:0000256" key="1">
    <source>
        <dbReference type="ARBA" id="ARBA00012162"/>
    </source>
</evidence>
<dbReference type="RefSeq" id="WP_168969568.1">
    <property type="nucleotide sequence ID" value="NZ_CAJFGC010000067.1"/>
</dbReference>
<dbReference type="AlphaFoldDB" id="A0AB36CKR4"/>
<dbReference type="NCBIfam" id="TIGR01469">
    <property type="entry name" value="cobA_cysG_Cterm"/>
    <property type="match status" value="1"/>
</dbReference>
<dbReference type="Gene3D" id="3.30.950.10">
    <property type="entry name" value="Methyltransferase, Cobalt-precorrin-4 Transmethylase, Domain 2"/>
    <property type="match status" value="1"/>
</dbReference>
<dbReference type="SUPFAM" id="SSF53790">
    <property type="entry name" value="Tetrapyrrole methylase"/>
    <property type="match status" value="1"/>
</dbReference>
<gene>
    <name evidence="7" type="primary">cobA</name>
    <name evidence="7" type="ORF">HF853_06370</name>
</gene>
<dbReference type="FunFam" id="3.40.1010.10:FF:000001">
    <property type="entry name" value="Siroheme synthase"/>
    <property type="match status" value="1"/>
</dbReference>
<evidence type="ECO:0000256" key="4">
    <source>
        <dbReference type="ARBA" id="ARBA00022691"/>
    </source>
</evidence>
<evidence type="ECO:0000256" key="2">
    <source>
        <dbReference type="ARBA" id="ARBA00022603"/>
    </source>
</evidence>
<dbReference type="GO" id="GO:0032259">
    <property type="term" value="P:methylation"/>
    <property type="evidence" value="ECO:0007669"/>
    <property type="project" value="UniProtKB-KW"/>
</dbReference>
<dbReference type="InterPro" id="IPR035996">
    <property type="entry name" value="4pyrrol_Methylase_sf"/>
</dbReference>
<name>A0AB36CKR4_9CORY</name>
<keyword evidence="4" id="KW-0949">S-adenosyl-L-methionine</keyword>
<dbReference type="InterPro" id="IPR000878">
    <property type="entry name" value="4pyrrol_Mease"/>
</dbReference>
<dbReference type="GO" id="GO:0004851">
    <property type="term" value="F:uroporphyrin-III C-methyltransferase activity"/>
    <property type="evidence" value="ECO:0007669"/>
    <property type="project" value="UniProtKB-EC"/>
</dbReference>
<dbReference type="EMBL" id="JABAFZ010000005">
    <property type="protein sequence ID" value="NME89299.1"/>
    <property type="molecule type" value="Genomic_DNA"/>
</dbReference>
<proteinExistence type="predicted"/>
<evidence type="ECO:0000256" key="3">
    <source>
        <dbReference type="ARBA" id="ARBA00022679"/>
    </source>
</evidence>
<evidence type="ECO:0000256" key="5">
    <source>
        <dbReference type="ARBA" id="ARBA00023244"/>
    </source>
</evidence>